<dbReference type="EMBL" id="JAANXD010000075">
    <property type="protein sequence ID" value="MBS1258798.1"/>
    <property type="molecule type" value="Genomic_DNA"/>
</dbReference>
<proteinExistence type="predicted"/>
<organism evidence="2 3">
    <name type="scientific">Candidatus Scalindua arabica</name>
    <dbReference type="NCBI Taxonomy" id="1127984"/>
    <lineage>
        <taxon>Bacteria</taxon>
        <taxon>Pseudomonadati</taxon>
        <taxon>Planctomycetota</taxon>
        <taxon>Candidatus Brocadiia</taxon>
        <taxon>Candidatus Brocadiales</taxon>
        <taxon>Candidatus Scalinduaceae</taxon>
        <taxon>Candidatus Scalindua</taxon>
    </lineage>
</organism>
<evidence type="ECO:0000256" key="1">
    <source>
        <dbReference type="SAM" id="Phobius"/>
    </source>
</evidence>
<keyword evidence="1" id="KW-0472">Membrane</keyword>
<accession>A0A941W3X6</accession>
<keyword evidence="1" id="KW-1133">Transmembrane helix</keyword>
<gene>
    <name evidence="2" type="ORF">MAG551_01861</name>
</gene>
<dbReference type="Proteomes" id="UP000722750">
    <property type="component" value="Unassembled WGS sequence"/>
</dbReference>
<reference evidence="2" key="1">
    <citation type="journal article" date="2021" name="ISME J.">
        <title>Fine-scale metabolic discontinuity in a stratified prokaryote microbiome of a Red Sea deep halocline.</title>
        <authorList>
            <person name="Michoud G."/>
            <person name="Ngugi D.K."/>
            <person name="Barozzi A."/>
            <person name="Merlino G."/>
            <person name="Calleja M.L."/>
            <person name="Delgado-Huertas A."/>
            <person name="Moran X.A.G."/>
            <person name="Daffonchio D."/>
        </authorList>
    </citation>
    <scope>NUCLEOTIDE SEQUENCE</scope>
    <source>
        <strain evidence="2">SuakinDeep_MAG55_1</strain>
    </source>
</reference>
<protein>
    <submittedName>
        <fullName evidence="2">Uncharacterized protein</fullName>
    </submittedName>
</protein>
<feature type="transmembrane region" description="Helical" evidence="1">
    <location>
        <begin position="12"/>
        <end position="30"/>
    </location>
</feature>
<name>A0A941W3X6_9BACT</name>
<comment type="caution">
    <text evidence="2">The sequence shown here is derived from an EMBL/GenBank/DDBJ whole genome shotgun (WGS) entry which is preliminary data.</text>
</comment>
<evidence type="ECO:0000313" key="2">
    <source>
        <dbReference type="EMBL" id="MBS1258798.1"/>
    </source>
</evidence>
<keyword evidence="1" id="KW-0812">Transmembrane</keyword>
<dbReference type="AlphaFoldDB" id="A0A941W3X6"/>
<sequence length="94" mass="10201">MIELLKSGTFWAAIATISAMVAAIAALYSVKISRDSANIERLSKRAYFTISSPGIKKMDNSPPYRIQITFVNAGHNPAISVSGKILFIDQALEV</sequence>
<evidence type="ECO:0000313" key="3">
    <source>
        <dbReference type="Proteomes" id="UP000722750"/>
    </source>
</evidence>